<dbReference type="SUPFAM" id="SSF51905">
    <property type="entry name" value="FAD/NAD(P)-binding domain"/>
    <property type="match status" value="1"/>
</dbReference>
<comment type="caution">
    <text evidence="2">The sequence shown here is derived from an EMBL/GenBank/DDBJ whole genome shotgun (WGS) entry which is preliminary data.</text>
</comment>
<dbReference type="GO" id="GO:0016491">
    <property type="term" value="F:oxidoreductase activity"/>
    <property type="evidence" value="ECO:0007669"/>
    <property type="project" value="InterPro"/>
</dbReference>
<sequence>MQARRNSQMGWLGTCSFQRLFQNRLDGTRPQPTPYEVFAREIPPGTEKLYPADSVIISAGQGPLDRLVNTTEGLEVSPRGLLVTDKDGHTTRPEVFACGGVASGARTVVEAVAAAKRVADSMDAYMRRAGA</sequence>
<dbReference type="InterPro" id="IPR023753">
    <property type="entry name" value="FAD/NAD-binding_dom"/>
</dbReference>
<keyword evidence="3" id="KW-1185">Reference proteome</keyword>
<dbReference type="Gene3D" id="3.50.50.60">
    <property type="entry name" value="FAD/NAD(P)-binding domain"/>
    <property type="match status" value="1"/>
</dbReference>
<dbReference type="AlphaFoldDB" id="A0A1Y3XXM6"/>
<reference evidence="3" key="1">
    <citation type="submission" date="2017-04" db="EMBL/GenBank/DDBJ databases">
        <title>Function of individual gut microbiota members based on whole genome sequencing of pure cultures obtained from chicken caecum.</title>
        <authorList>
            <person name="Medvecky M."/>
            <person name="Cejkova D."/>
            <person name="Polansky O."/>
            <person name="Karasova D."/>
            <person name="Kubasova T."/>
            <person name="Cizek A."/>
            <person name="Rychlik I."/>
        </authorList>
    </citation>
    <scope>NUCLEOTIDE SEQUENCE [LARGE SCALE GENOMIC DNA]</scope>
    <source>
        <strain evidence="3">An5</strain>
    </source>
</reference>
<dbReference type="InterPro" id="IPR036188">
    <property type="entry name" value="FAD/NAD-bd_sf"/>
</dbReference>
<evidence type="ECO:0000313" key="3">
    <source>
        <dbReference type="Proteomes" id="UP000195781"/>
    </source>
</evidence>
<gene>
    <name evidence="2" type="ORF">B5G02_00620</name>
</gene>
<name>A0A1Y3XXM6_9ACTN</name>
<dbReference type="EMBL" id="NFIE01000001">
    <property type="protein sequence ID" value="OUN89891.1"/>
    <property type="molecule type" value="Genomic_DNA"/>
</dbReference>
<protein>
    <recommendedName>
        <fullName evidence="1">FAD/NAD(P)-binding domain-containing protein</fullName>
    </recommendedName>
</protein>
<proteinExistence type="predicted"/>
<accession>A0A1Y3XXM6</accession>
<evidence type="ECO:0000259" key="1">
    <source>
        <dbReference type="Pfam" id="PF07992"/>
    </source>
</evidence>
<dbReference type="Pfam" id="PF07992">
    <property type="entry name" value="Pyr_redox_2"/>
    <property type="match status" value="1"/>
</dbReference>
<dbReference type="OrthoDB" id="5287468at2"/>
<dbReference type="Proteomes" id="UP000195781">
    <property type="component" value="Unassembled WGS sequence"/>
</dbReference>
<organism evidence="2 3">
    <name type="scientific">[Collinsella] massiliensis</name>
    <dbReference type="NCBI Taxonomy" id="1232426"/>
    <lineage>
        <taxon>Bacteria</taxon>
        <taxon>Bacillati</taxon>
        <taxon>Actinomycetota</taxon>
        <taxon>Coriobacteriia</taxon>
        <taxon>Coriobacteriales</taxon>
        <taxon>Coriobacteriaceae</taxon>
        <taxon>Enorma</taxon>
    </lineage>
</organism>
<feature type="domain" description="FAD/NAD(P)-binding" evidence="1">
    <location>
        <begin position="46"/>
        <end position="115"/>
    </location>
</feature>
<evidence type="ECO:0000313" key="2">
    <source>
        <dbReference type="EMBL" id="OUN89891.1"/>
    </source>
</evidence>